<evidence type="ECO:0000313" key="4">
    <source>
        <dbReference type="Proteomes" id="UP001152795"/>
    </source>
</evidence>
<proteinExistence type="predicted"/>
<evidence type="ECO:0000313" key="3">
    <source>
        <dbReference type="EMBL" id="CAB3988096.1"/>
    </source>
</evidence>
<dbReference type="PANTHER" id="PTHR37984:SF8">
    <property type="entry name" value="CCHC-TYPE DOMAIN-CONTAINING PROTEIN"/>
    <property type="match status" value="1"/>
</dbReference>
<gene>
    <name evidence="3" type="ORF">PACLA_8A016193</name>
</gene>
<organism evidence="3 4">
    <name type="scientific">Paramuricea clavata</name>
    <name type="common">Red gorgonian</name>
    <name type="synonym">Violescent sea-whip</name>
    <dbReference type="NCBI Taxonomy" id="317549"/>
    <lineage>
        <taxon>Eukaryota</taxon>
        <taxon>Metazoa</taxon>
        <taxon>Cnidaria</taxon>
        <taxon>Anthozoa</taxon>
        <taxon>Octocorallia</taxon>
        <taxon>Malacalcyonacea</taxon>
        <taxon>Plexauridae</taxon>
        <taxon>Paramuricea</taxon>
    </lineage>
</organism>
<accession>A0A6S7GGS8</accession>
<dbReference type="GO" id="GO:0003676">
    <property type="term" value="F:nucleic acid binding"/>
    <property type="evidence" value="ECO:0007669"/>
    <property type="project" value="InterPro"/>
</dbReference>
<dbReference type="EMBL" id="CACRXK020001279">
    <property type="protein sequence ID" value="CAB3988096.1"/>
    <property type="molecule type" value="Genomic_DNA"/>
</dbReference>
<keyword evidence="4" id="KW-1185">Reference proteome</keyword>
<feature type="non-terminal residue" evidence="3">
    <location>
        <position position="709"/>
    </location>
</feature>
<comment type="caution">
    <text evidence="3">The sequence shown here is derived from an EMBL/GenBank/DDBJ whole genome shotgun (WGS) entry which is preliminary data.</text>
</comment>
<feature type="domain" description="Integrase catalytic" evidence="2">
    <location>
        <begin position="270"/>
        <end position="417"/>
    </location>
</feature>
<name>A0A6S7GGS8_PARCT</name>
<evidence type="ECO:0000256" key="1">
    <source>
        <dbReference type="SAM" id="Coils"/>
    </source>
</evidence>
<dbReference type="SUPFAM" id="SSF53098">
    <property type="entry name" value="Ribonuclease H-like"/>
    <property type="match status" value="1"/>
</dbReference>
<reference evidence="3" key="1">
    <citation type="submission" date="2020-04" db="EMBL/GenBank/DDBJ databases">
        <authorList>
            <person name="Alioto T."/>
            <person name="Alioto T."/>
            <person name="Gomez Garrido J."/>
        </authorList>
    </citation>
    <scope>NUCLEOTIDE SEQUENCE</scope>
    <source>
        <strain evidence="3">A484AB</strain>
    </source>
</reference>
<sequence>MSSNKAASWKRCPIGELARKRKLLRDSYLQADVKRVELVNELDCVHHDIDKMSKRIDRHKEKLADLCLNEQALSEKRRRLEPKTFAGFSKRKETIRQMTPSTLCPDNSEKLCSDIPVRSAQRRRKETLDASKIIHGNSEAALDGLWVTLANECFEQQLHSYVEASPKMQKIIPMVVKTQTKRAMITWVALGADGMQRYAKKLSHSTIPRDATAYYSRVFINNTNSLDHRALIVCREGRQSMFVSRNLLNTQQKLPDYKYSMKSAVFCNNIALDYYSNFIEVDRLYSKTSTEVIQKLKAHMARCGVPERVVSDNGPQYSFSEFQDFAAQYEFEHVTTSPRYPQSNGKAESVVKTAKRIMMKALDAKADPYLAMLEHRNTPSEGMSTSPAQRLFGRRTRSTILTSRKLLEPTCMHSTKQELQQAKTKQAYYYNKGSKKLPTLKVGDAVRMMPEKGKKSWRKGKVKAIVSPRSYIVATDDGGNYRRNRRHLRKTVERDESTTGVAKRNRDALRLFNNSVTLSMSSWHPAKAPGCTPNDCISLVSCQVREHEMRIYKQGSNHSGEKNICKLNCQLKQLSLRPIRQKPRRLTPIHASGYRKEYIWIFKLCKITSKRYLHHPIHSRARNREMMEGFSVLARPPADNGLHELFEILVLQVQTCKYMCRCIYHGISFLPPEELSLINSLTHFSTSAMHCKPCGVMTITFWFLPLFVL</sequence>
<dbReference type="Proteomes" id="UP001152795">
    <property type="component" value="Unassembled WGS sequence"/>
</dbReference>
<dbReference type="GO" id="GO:0015074">
    <property type="term" value="P:DNA integration"/>
    <property type="evidence" value="ECO:0007669"/>
    <property type="project" value="InterPro"/>
</dbReference>
<dbReference type="InterPro" id="IPR036397">
    <property type="entry name" value="RNaseH_sf"/>
</dbReference>
<dbReference type="InterPro" id="IPR001584">
    <property type="entry name" value="Integrase_cat-core"/>
</dbReference>
<dbReference type="PROSITE" id="PS50994">
    <property type="entry name" value="INTEGRASE"/>
    <property type="match status" value="1"/>
</dbReference>
<dbReference type="InterPro" id="IPR012337">
    <property type="entry name" value="RNaseH-like_sf"/>
</dbReference>
<dbReference type="InterPro" id="IPR050951">
    <property type="entry name" value="Retrovirus_Pol_polyprotein"/>
</dbReference>
<dbReference type="AlphaFoldDB" id="A0A6S7GGS8"/>
<dbReference type="PANTHER" id="PTHR37984">
    <property type="entry name" value="PROTEIN CBG26694"/>
    <property type="match status" value="1"/>
</dbReference>
<feature type="coiled-coil region" evidence="1">
    <location>
        <begin position="49"/>
        <end position="76"/>
    </location>
</feature>
<dbReference type="Pfam" id="PF00665">
    <property type="entry name" value="rve"/>
    <property type="match status" value="1"/>
</dbReference>
<protein>
    <submittedName>
        <fullName evidence="3">Retrovirus-related Pol poly from transposon</fullName>
    </submittedName>
</protein>
<keyword evidence="1" id="KW-0175">Coiled coil</keyword>
<dbReference type="Gene3D" id="3.30.420.10">
    <property type="entry name" value="Ribonuclease H-like superfamily/Ribonuclease H"/>
    <property type="match status" value="1"/>
</dbReference>
<dbReference type="FunFam" id="3.30.420.10:FF:000063">
    <property type="entry name" value="Retrovirus-related Pol polyprotein from transposon 297-like Protein"/>
    <property type="match status" value="1"/>
</dbReference>
<evidence type="ECO:0000259" key="2">
    <source>
        <dbReference type="PROSITE" id="PS50994"/>
    </source>
</evidence>